<dbReference type="PROSITE" id="PS00018">
    <property type="entry name" value="EF_HAND_1"/>
    <property type="match status" value="1"/>
</dbReference>
<gene>
    <name evidence="1" type="ORF">OMM_05019</name>
</gene>
<protein>
    <submittedName>
        <fullName evidence="1">Uncharacterized protein</fullName>
    </submittedName>
</protein>
<dbReference type="Proteomes" id="UP000189670">
    <property type="component" value="Unassembled WGS sequence"/>
</dbReference>
<name>A0A1V1NYJ4_9BACT</name>
<dbReference type="PANTHER" id="PTHR37494">
    <property type="entry name" value="HEMAGGLUTININ"/>
    <property type="match status" value="1"/>
</dbReference>
<reference evidence="2" key="1">
    <citation type="submission" date="2012-11" db="EMBL/GenBank/DDBJ databases">
        <authorList>
            <person name="Lucero-Rivera Y.E."/>
            <person name="Tovar-Ramirez D."/>
        </authorList>
    </citation>
    <scope>NUCLEOTIDE SEQUENCE [LARGE SCALE GENOMIC DNA]</scope>
    <source>
        <strain evidence="2">Araruama</strain>
    </source>
</reference>
<organism evidence="1 2">
    <name type="scientific">Candidatus Magnetoglobus multicellularis str. Araruama</name>
    <dbReference type="NCBI Taxonomy" id="890399"/>
    <lineage>
        <taxon>Bacteria</taxon>
        <taxon>Pseudomonadati</taxon>
        <taxon>Thermodesulfobacteriota</taxon>
        <taxon>Desulfobacteria</taxon>
        <taxon>Desulfobacterales</taxon>
        <taxon>Desulfobacteraceae</taxon>
        <taxon>Candidatus Magnetoglobus</taxon>
    </lineage>
</organism>
<sequence length="669" mass="73406">MQLDISTGHITGEAKSASYQSIVLSVKDIDGRTAYKDMTLEMVGLLELISQTMPTGLNNSFYSEAIRMTGGKAPFTFTYTGQLPDGLVLDEKTGIISGTPESASYNNILIQITDSTQPQTQSLSKTIGIRTTSRLTITTPAILPHVRKGKTINPFNLHAGGGPSPYQWQIAIGHIPYGLQLNPETGLITGTPVDSGNMVMTVQVSDQNSQTAQKEFLWHIYDALSIQTQLLPDAAKDIVYNVTLYGKGGLPDYAWKLKNGQLPDGLQLDSQTGRIYGTPTRRSPFTFSIQISDTDSPPQVAEKTFTMEVLDDDLYIYTPDLPTARINQAYSGLIEAKLGMPPYEWHLSSGVLPDGLSMSSTQNMLYISGTPTTTGNFLFDIQVNDSSQPGREVIKSYAIQVIDTVKIDTTSLPYAAPGETYLSAIKVFDGLPPYTWAVIGGQLPDDLVLDTKTGQISGIINMQTAASQEFTIRVTDSAQPESMAEKQMAIYVFEKSITIQPEILPGAIQRQYFETDLQTDGGIGPFHWSVSYGELPGWLRINPETGTICGKPIQCGDYDFSIKVIDSGTPVNMGIKSYRLEIQCDNTPVLVDDLDASGTIDLPDIIIALQIMSGIPAVDYFLSDSEEVVSMDDVLRMLEYYLENKYVQNPGDVNFLAFRVPILNPKWEF</sequence>
<dbReference type="AlphaFoldDB" id="A0A1V1NYJ4"/>
<dbReference type="PANTHER" id="PTHR37494:SF1">
    <property type="entry name" value="STAPHYLOCOCCUS AUREUS SURFACE PROTEIN A"/>
    <property type="match status" value="1"/>
</dbReference>
<evidence type="ECO:0000313" key="1">
    <source>
        <dbReference type="EMBL" id="ETR67669.1"/>
    </source>
</evidence>
<dbReference type="GO" id="GO:0016020">
    <property type="term" value="C:membrane"/>
    <property type="evidence" value="ECO:0007669"/>
    <property type="project" value="InterPro"/>
</dbReference>
<dbReference type="SUPFAM" id="SSF49313">
    <property type="entry name" value="Cadherin-like"/>
    <property type="match status" value="4"/>
</dbReference>
<dbReference type="Pfam" id="PF05345">
    <property type="entry name" value="He_PIG"/>
    <property type="match status" value="6"/>
</dbReference>
<dbReference type="InterPro" id="IPR013783">
    <property type="entry name" value="Ig-like_fold"/>
</dbReference>
<accession>A0A1V1NYJ4</accession>
<comment type="caution">
    <text evidence="1">The sequence shown here is derived from an EMBL/GenBank/DDBJ whole genome shotgun (WGS) entry which is preliminary data.</text>
</comment>
<dbReference type="EMBL" id="ATBP01001268">
    <property type="protein sequence ID" value="ETR67669.1"/>
    <property type="molecule type" value="Genomic_DNA"/>
</dbReference>
<evidence type="ECO:0000313" key="2">
    <source>
        <dbReference type="Proteomes" id="UP000189670"/>
    </source>
</evidence>
<dbReference type="Gene3D" id="2.60.40.10">
    <property type="entry name" value="Immunoglobulins"/>
    <property type="match status" value="6"/>
</dbReference>
<dbReference type="GO" id="GO:0005509">
    <property type="term" value="F:calcium ion binding"/>
    <property type="evidence" value="ECO:0007669"/>
    <property type="project" value="InterPro"/>
</dbReference>
<dbReference type="InterPro" id="IPR015919">
    <property type="entry name" value="Cadherin-like_sf"/>
</dbReference>
<dbReference type="InterPro" id="IPR018247">
    <property type="entry name" value="EF_Hand_1_Ca_BS"/>
</dbReference>
<proteinExistence type="predicted"/>